<accession>A0A9W5T8L1</accession>
<dbReference type="OrthoDB" id="361154at2759"/>
<feature type="region of interest" description="Disordered" evidence="2">
    <location>
        <begin position="129"/>
        <end position="165"/>
    </location>
</feature>
<name>A0A9W5T8L1_BABOV</name>
<organism evidence="3 4">
    <name type="scientific">Babesia ovis</name>
    <dbReference type="NCBI Taxonomy" id="5869"/>
    <lineage>
        <taxon>Eukaryota</taxon>
        <taxon>Sar</taxon>
        <taxon>Alveolata</taxon>
        <taxon>Apicomplexa</taxon>
        <taxon>Aconoidasida</taxon>
        <taxon>Piroplasmida</taxon>
        <taxon>Babesiidae</taxon>
        <taxon>Babesia</taxon>
    </lineage>
</organism>
<gene>
    <name evidence="3" type="ORF">BaOVIS_001500</name>
</gene>
<proteinExistence type="predicted"/>
<feature type="compositionally biased region" description="Basic and acidic residues" evidence="2">
    <location>
        <begin position="135"/>
        <end position="145"/>
    </location>
</feature>
<protein>
    <submittedName>
        <fullName evidence="3">Uncharacterized protein</fullName>
    </submittedName>
</protein>
<feature type="compositionally biased region" description="Basic and acidic residues" evidence="2">
    <location>
        <begin position="154"/>
        <end position="165"/>
    </location>
</feature>
<keyword evidence="4" id="KW-1185">Reference proteome</keyword>
<dbReference type="EMBL" id="BLIY01000002">
    <property type="protein sequence ID" value="GFE52746.1"/>
    <property type="molecule type" value="Genomic_DNA"/>
</dbReference>
<dbReference type="AlphaFoldDB" id="A0A9W5T8L1"/>
<comment type="caution">
    <text evidence="3">The sequence shown here is derived from an EMBL/GenBank/DDBJ whole genome shotgun (WGS) entry which is preliminary data.</text>
</comment>
<sequence>MATNEKTGPVARMIKLPQGHYRRIGNDEAPEFLKDVNIGEHIFEDLKACCENTCLVNEDELAKFRPNSELYTDACTVKMEELADAEDAKLFYDAYTDGCSQTLEETGVQTTMQLNDRIDVAVGGSMTNVEQQTTRVDEQVQREETGDMMTPEQPTEHDHMAEEKPDGQSYMTDRLRQMGITMHVDPTNPDAFKNNGVPTLFYTKGRINPTLVVITIDYELQVIYMTRNGINRFFPVKLISRLVTSGEIIQEEFSKHIEADKGIKLDNTVVINAANFTDSVAIQFPDPILKDKFISDLKQLKTEIQYKKGCADLEAFVVSKYDPLLTIVKELNENLQHLERENLRLERRIVNLEQHIASTQEGTAKGDREFEPPEFVHTLEEESALSPPWLFSCQTGTALSTLQVLLEFNPSNTIELDVATWSREENMWISLMEEIPGTYKGNRYMSIVAINDIHVDLKEMVNLSSMRRIARRVLMELSQKEAMVVLRNVPGKAEATTNATSITLVAILASAMAEAWKRVEYTTPQNMGRVCLILEGENIGSRLRAGTKKFRIEPLN</sequence>
<feature type="coiled-coil region" evidence="1">
    <location>
        <begin position="321"/>
        <end position="362"/>
    </location>
</feature>
<evidence type="ECO:0000256" key="1">
    <source>
        <dbReference type="SAM" id="Coils"/>
    </source>
</evidence>
<keyword evidence="1" id="KW-0175">Coiled coil</keyword>
<reference evidence="3" key="1">
    <citation type="submission" date="2019-12" db="EMBL/GenBank/DDBJ databases">
        <title>Genome sequence of Babesia ovis.</title>
        <authorList>
            <person name="Yamagishi J."/>
            <person name="Sevinc F."/>
            <person name="Xuan X."/>
        </authorList>
    </citation>
    <scope>NUCLEOTIDE SEQUENCE</scope>
    <source>
        <strain evidence="3">Selcuk</strain>
    </source>
</reference>
<dbReference type="Proteomes" id="UP001057455">
    <property type="component" value="Unassembled WGS sequence"/>
</dbReference>
<evidence type="ECO:0000313" key="3">
    <source>
        <dbReference type="EMBL" id="GFE52746.1"/>
    </source>
</evidence>
<evidence type="ECO:0000313" key="4">
    <source>
        <dbReference type="Proteomes" id="UP001057455"/>
    </source>
</evidence>
<evidence type="ECO:0000256" key="2">
    <source>
        <dbReference type="SAM" id="MobiDB-lite"/>
    </source>
</evidence>